<comment type="caution">
    <text evidence="1">The sequence shown here is derived from an EMBL/GenBank/DDBJ whole genome shotgun (WGS) entry which is preliminary data.</text>
</comment>
<keyword evidence="2" id="KW-1185">Reference proteome</keyword>
<reference evidence="1" key="1">
    <citation type="submission" date="2022-08" db="EMBL/GenBank/DDBJ databases">
        <title>Chelativorans sichuanense sp. nov., a paraffin oil-degrading bacterium isolated from a mixture of oil-based drill cuttings and paddy soil.</title>
        <authorList>
            <person name="Yu J."/>
            <person name="Liu H."/>
            <person name="Chen Q."/>
        </authorList>
    </citation>
    <scope>NUCLEOTIDE SEQUENCE</scope>
    <source>
        <strain evidence="1">SCAU 2101</strain>
    </source>
</reference>
<gene>
    <name evidence="1" type="ORF">NYR54_07295</name>
</gene>
<protein>
    <submittedName>
        <fullName evidence="1">Uncharacterized protein</fullName>
    </submittedName>
</protein>
<organism evidence="1 2">
    <name type="scientific">Chelativorans petroleitrophicus</name>
    <dbReference type="NCBI Taxonomy" id="2975484"/>
    <lineage>
        <taxon>Bacteria</taxon>
        <taxon>Pseudomonadati</taxon>
        <taxon>Pseudomonadota</taxon>
        <taxon>Alphaproteobacteria</taxon>
        <taxon>Hyphomicrobiales</taxon>
        <taxon>Phyllobacteriaceae</taxon>
        <taxon>Chelativorans</taxon>
    </lineage>
</organism>
<dbReference type="RefSeq" id="WP_261514943.1">
    <property type="nucleotide sequence ID" value="NZ_JAODNV010000007.1"/>
</dbReference>
<dbReference type="AlphaFoldDB" id="A0A9X2X7X8"/>
<evidence type="ECO:0000313" key="1">
    <source>
        <dbReference type="EMBL" id="MCT8990099.1"/>
    </source>
</evidence>
<accession>A0A9X2X7X8</accession>
<proteinExistence type="predicted"/>
<evidence type="ECO:0000313" key="2">
    <source>
        <dbReference type="Proteomes" id="UP001149009"/>
    </source>
</evidence>
<dbReference type="Proteomes" id="UP001149009">
    <property type="component" value="Unassembled WGS sequence"/>
</dbReference>
<sequence length="268" mass="30171">MKTIRQGTVGKAILRLVQTSTGYSGVVLVDDKRKIIDGDDPDDVWRQLHDVVARLNPHFFGYNGARIRFLHFFPEGFADARYISDERDYKWNAKTILDKAAPLGEALSGKGFGEGALSAYRATTLLSRFEKARFEPLLKGPEADDFIQAAAAFTQGDGRHALGAMAAILKRHDSAKWTVATYLPFLWKPAEHIFLKPEMIRAFAERVGHPFAYIYKPELDIAVYDSLLDLAKTTKEKVVDLSPRDMIDIQGFMWTAVKYKEEVPADSQ</sequence>
<name>A0A9X2X7X8_9HYPH</name>
<dbReference type="EMBL" id="JAODNV010000007">
    <property type="protein sequence ID" value="MCT8990099.1"/>
    <property type="molecule type" value="Genomic_DNA"/>
</dbReference>